<evidence type="ECO:0000256" key="1">
    <source>
        <dbReference type="SAM" id="MobiDB-lite"/>
    </source>
</evidence>
<feature type="region of interest" description="Disordered" evidence="1">
    <location>
        <begin position="59"/>
        <end position="124"/>
    </location>
</feature>
<dbReference type="EMBL" id="VSWC01000157">
    <property type="protein sequence ID" value="KAA1075231.1"/>
    <property type="molecule type" value="Genomic_DNA"/>
</dbReference>
<accession>A0A5B0MEZ4</accession>
<reference evidence="2 3" key="1">
    <citation type="submission" date="2019-05" db="EMBL/GenBank/DDBJ databases">
        <title>Emergence of the Ug99 lineage of the wheat stem rust pathogen through somatic hybridization.</title>
        <authorList>
            <person name="Li F."/>
            <person name="Upadhyaya N.M."/>
            <person name="Sperschneider J."/>
            <person name="Matny O."/>
            <person name="Nguyen-Phuc H."/>
            <person name="Mago R."/>
            <person name="Raley C."/>
            <person name="Miller M.E."/>
            <person name="Silverstein K.A.T."/>
            <person name="Henningsen E."/>
            <person name="Hirsch C.D."/>
            <person name="Visser B."/>
            <person name="Pretorius Z.A."/>
            <person name="Steffenson B.J."/>
            <person name="Schwessinger B."/>
            <person name="Dodds P.N."/>
            <person name="Figueroa M."/>
        </authorList>
    </citation>
    <scope>NUCLEOTIDE SEQUENCE [LARGE SCALE GENOMIC DNA]</scope>
    <source>
        <strain evidence="2">21-0</strain>
    </source>
</reference>
<sequence length="158" mass="16342">MTSLFGFTVNGQRHHITRRRAVTHMEQILATGGYTGLHRHSFGAEESGGALAESLAFRGAGKRGKLKSRPNAQGSEKLTAGNPGTGGHRGSRPTAEQGFSVYCGGATRSGEHRGAEAGFGADQRRKRRWETWLGAAGGVPGPTGVGGVICGVRGGDSG</sequence>
<protein>
    <submittedName>
        <fullName evidence="2">Uncharacterized protein</fullName>
    </submittedName>
</protein>
<keyword evidence="3" id="KW-1185">Reference proteome</keyword>
<dbReference type="AlphaFoldDB" id="A0A5B0MEZ4"/>
<organism evidence="2 3">
    <name type="scientific">Puccinia graminis f. sp. tritici</name>
    <dbReference type="NCBI Taxonomy" id="56615"/>
    <lineage>
        <taxon>Eukaryota</taxon>
        <taxon>Fungi</taxon>
        <taxon>Dikarya</taxon>
        <taxon>Basidiomycota</taxon>
        <taxon>Pucciniomycotina</taxon>
        <taxon>Pucciniomycetes</taxon>
        <taxon>Pucciniales</taxon>
        <taxon>Pucciniaceae</taxon>
        <taxon>Puccinia</taxon>
    </lineage>
</organism>
<evidence type="ECO:0000313" key="3">
    <source>
        <dbReference type="Proteomes" id="UP000324748"/>
    </source>
</evidence>
<comment type="caution">
    <text evidence="2">The sequence shown here is derived from an EMBL/GenBank/DDBJ whole genome shotgun (WGS) entry which is preliminary data.</text>
</comment>
<name>A0A5B0MEZ4_PUCGR</name>
<dbReference type="Proteomes" id="UP000324748">
    <property type="component" value="Unassembled WGS sequence"/>
</dbReference>
<gene>
    <name evidence="2" type="ORF">PGT21_031742</name>
</gene>
<proteinExistence type="predicted"/>
<evidence type="ECO:0000313" key="2">
    <source>
        <dbReference type="EMBL" id="KAA1075231.1"/>
    </source>
</evidence>